<dbReference type="Proteomes" id="UP001274830">
    <property type="component" value="Unassembled WGS sequence"/>
</dbReference>
<name>A0AAE0WP72_9PEZI</name>
<sequence>MVKLIAGLMGGSVAAGSKAMSGADQLRPFLHMLKQHNVQELDTARVYNSGKSEEDLGQIPEAQHDFSIATKAPGFSPKSLSYQNVLDNCHASLGALKQEKIDLYYFHGPDRQTPLEESCKAIHELHREGKVVNFGISNYSLQEVEEIHGICSKNGWVLPTVYQGMSLDIEISMYNPLGRAPEEALYPALRKLGIAYYTYSPLAGGFFSRTTDQLRTPPEGSRMEQMKVFSNMYVNDVSLDLHDKLSEVCRKQGVSVKEATLRWLMHHSVLGENDGMILGASSQQQMEENLKACVAGKLPGSVVDGFESMWTEWKAAGKALPASF</sequence>
<reference evidence="3" key="1">
    <citation type="submission" date="2023-07" db="EMBL/GenBank/DDBJ databases">
        <title>Black Yeasts Isolated from many extreme environments.</title>
        <authorList>
            <person name="Coleine C."/>
            <person name="Stajich J.E."/>
            <person name="Selbmann L."/>
        </authorList>
    </citation>
    <scope>NUCLEOTIDE SEQUENCE</scope>
    <source>
        <strain evidence="3">CCFEE 5485</strain>
    </source>
</reference>
<dbReference type="Pfam" id="PF00248">
    <property type="entry name" value="Aldo_ket_red"/>
    <property type="match status" value="1"/>
</dbReference>
<keyword evidence="4" id="KW-1185">Reference proteome</keyword>
<dbReference type="EMBL" id="JAUTXT010000015">
    <property type="protein sequence ID" value="KAK3675220.1"/>
    <property type="molecule type" value="Genomic_DNA"/>
</dbReference>
<organism evidence="3 4">
    <name type="scientific">Recurvomyces mirabilis</name>
    <dbReference type="NCBI Taxonomy" id="574656"/>
    <lineage>
        <taxon>Eukaryota</taxon>
        <taxon>Fungi</taxon>
        <taxon>Dikarya</taxon>
        <taxon>Ascomycota</taxon>
        <taxon>Pezizomycotina</taxon>
        <taxon>Dothideomycetes</taxon>
        <taxon>Dothideomycetidae</taxon>
        <taxon>Mycosphaerellales</taxon>
        <taxon>Teratosphaeriaceae</taxon>
        <taxon>Recurvomyces</taxon>
    </lineage>
</organism>
<dbReference type="AlphaFoldDB" id="A0AAE0WP72"/>
<dbReference type="InterPro" id="IPR036812">
    <property type="entry name" value="NAD(P)_OxRdtase_dom_sf"/>
</dbReference>
<accession>A0AAE0WP72</accession>
<protein>
    <recommendedName>
        <fullName evidence="2">NADP-dependent oxidoreductase domain-containing protein</fullName>
    </recommendedName>
</protein>
<dbReference type="SUPFAM" id="SSF51430">
    <property type="entry name" value="NAD(P)-linked oxidoreductase"/>
    <property type="match status" value="1"/>
</dbReference>
<evidence type="ECO:0000313" key="4">
    <source>
        <dbReference type="Proteomes" id="UP001274830"/>
    </source>
</evidence>
<evidence type="ECO:0000256" key="1">
    <source>
        <dbReference type="ARBA" id="ARBA00023002"/>
    </source>
</evidence>
<comment type="caution">
    <text evidence="3">The sequence shown here is derived from an EMBL/GenBank/DDBJ whole genome shotgun (WGS) entry which is preliminary data.</text>
</comment>
<dbReference type="PANTHER" id="PTHR43364:SF4">
    <property type="entry name" value="NAD(P)-LINKED OXIDOREDUCTASE SUPERFAMILY PROTEIN"/>
    <property type="match status" value="1"/>
</dbReference>
<dbReference type="Gene3D" id="3.20.20.100">
    <property type="entry name" value="NADP-dependent oxidoreductase domain"/>
    <property type="match status" value="1"/>
</dbReference>
<keyword evidence="1" id="KW-0560">Oxidoreductase</keyword>
<evidence type="ECO:0000313" key="3">
    <source>
        <dbReference type="EMBL" id="KAK3675220.1"/>
    </source>
</evidence>
<evidence type="ECO:0000259" key="2">
    <source>
        <dbReference type="Pfam" id="PF00248"/>
    </source>
</evidence>
<dbReference type="InterPro" id="IPR050523">
    <property type="entry name" value="AKR_Detox_Biosynth"/>
</dbReference>
<dbReference type="CDD" id="cd19075">
    <property type="entry name" value="AKR_AKR7A1-5"/>
    <property type="match status" value="1"/>
</dbReference>
<dbReference type="InterPro" id="IPR023210">
    <property type="entry name" value="NADP_OxRdtase_dom"/>
</dbReference>
<gene>
    <name evidence="3" type="ORF">LTR78_004729</name>
</gene>
<proteinExistence type="predicted"/>
<dbReference type="PANTHER" id="PTHR43364">
    <property type="entry name" value="NADH-SPECIFIC METHYLGLYOXAL REDUCTASE-RELATED"/>
    <property type="match status" value="1"/>
</dbReference>
<feature type="domain" description="NADP-dependent oxidoreductase" evidence="2">
    <location>
        <begin position="18"/>
        <end position="308"/>
    </location>
</feature>
<dbReference type="GO" id="GO:0016491">
    <property type="term" value="F:oxidoreductase activity"/>
    <property type="evidence" value="ECO:0007669"/>
    <property type="project" value="UniProtKB-KW"/>
</dbReference>